<dbReference type="Proteomes" id="UP000594014">
    <property type="component" value="Chromosome"/>
</dbReference>
<protein>
    <submittedName>
        <fullName evidence="1">Response regulator transcription factor</fullName>
    </submittedName>
</protein>
<sequence length="242" mass="27201">MLNIAICDDIEAELRHITALTKEYLAYRHVDAEVCEFSHPDDLLTACEIQVFHIFLLDMVMPMVSGMELGRCIRRVSTEAQIIYITTEPGFALDAYAVNPLHYLLKPVDKDTFFTAMDLASEKVNFGDEITVTVKTRDGLRTLSVNAIACCEYSRHTVAYTLASGERVETVTIPGRFSDYIAPLLEDRRFLQPHAAFAVNMSRVERLDKEGFTLRGGIFVPVSGKQFSAVRGAYMNYRLGEA</sequence>
<reference evidence="1" key="1">
    <citation type="submission" date="2019-08" db="EMBL/GenBank/DDBJ databases">
        <title>Genome sequence of Clostridiales bacterium MT110.</title>
        <authorList>
            <person name="Cao J."/>
        </authorList>
    </citation>
    <scope>NUCLEOTIDE SEQUENCE</scope>
    <source>
        <strain evidence="1">MT110</strain>
    </source>
</reference>
<organism evidence="1 2">
    <name type="scientific">Anoxybacterium hadale</name>
    <dbReference type="NCBI Taxonomy" id="3408580"/>
    <lineage>
        <taxon>Bacteria</taxon>
        <taxon>Bacillati</taxon>
        <taxon>Bacillota</taxon>
        <taxon>Clostridia</taxon>
        <taxon>Peptostreptococcales</taxon>
        <taxon>Anaerovoracaceae</taxon>
        <taxon>Anoxybacterium</taxon>
    </lineage>
</organism>
<evidence type="ECO:0000313" key="1">
    <source>
        <dbReference type="EMBL" id="QOX63020.1"/>
    </source>
</evidence>
<keyword evidence="2" id="KW-1185">Reference proteome</keyword>
<name>A0ACD1A9A1_9FIRM</name>
<evidence type="ECO:0000313" key="2">
    <source>
        <dbReference type="Proteomes" id="UP000594014"/>
    </source>
</evidence>
<dbReference type="EMBL" id="CP042469">
    <property type="protein sequence ID" value="QOX63020.1"/>
    <property type="molecule type" value="Genomic_DNA"/>
</dbReference>
<proteinExistence type="predicted"/>
<gene>
    <name evidence="1" type="ORF">FRZ06_06515</name>
</gene>
<accession>A0ACD1A9A1</accession>